<dbReference type="AlphaFoldDB" id="A0A7Z0S076"/>
<dbReference type="EMBL" id="JACCDE010000042">
    <property type="protein sequence ID" value="NYS80102.1"/>
    <property type="molecule type" value="Genomic_DNA"/>
</dbReference>
<organism evidence="2 3">
    <name type="scientific">Vreelandella glaciei</name>
    <dbReference type="NCBI Taxonomy" id="186761"/>
    <lineage>
        <taxon>Bacteria</taxon>
        <taxon>Pseudomonadati</taxon>
        <taxon>Pseudomonadota</taxon>
        <taxon>Gammaproteobacteria</taxon>
        <taxon>Oceanospirillales</taxon>
        <taxon>Halomonadaceae</taxon>
        <taxon>Vreelandella</taxon>
    </lineage>
</organism>
<evidence type="ECO:0000313" key="3">
    <source>
        <dbReference type="Proteomes" id="UP000526892"/>
    </source>
</evidence>
<dbReference type="InterPro" id="IPR010916">
    <property type="entry name" value="TonB_box_CS"/>
</dbReference>
<comment type="caution">
    <text evidence="2">The sequence shown here is derived from an EMBL/GenBank/DDBJ whole genome shotgun (WGS) entry which is preliminary data.</text>
</comment>
<evidence type="ECO:0000256" key="1">
    <source>
        <dbReference type="SAM" id="MobiDB-lite"/>
    </source>
</evidence>
<gene>
    <name evidence="2" type="ORF">HZS80_20775</name>
</gene>
<sequence>MALKITVTDAGRAEIINAANTGTKPVEITHIAFTATAFAPSEQQTVLPGEIKRVASIAGEVVAPDTISVTAKDEGSDAYTVRGFGLITEFGTLFAVYGQAAPIIEKSSETTLLLTTDVVFADIAAASLTFGDVTFSNPPATETTKGVVEKATEAEAKAGSNNKFPDAAGVLAAFQQFGLGVAGNTYEQPLLPNFHNSTIRAGFYRWSESETENAPSVGGGGAIRLDRGGNRAVWIAASSSGSSNEPELYFKSTGFEVGTWGGWRKMYHTGNGGTGSGMDADQLDGQEGNYYRDASNLNAGTMPAERLPASTETKLGGVEKATEAEAKA</sequence>
<evidence type="ECO:0000313" key="2">
    <source>
        <dbReference type="EMBL" id="NYS80102.1"/>
    </source>
</evidence>
<accession>A0A7Z0S076</accession>
<protein>
    <recommendedName>
        <fullName evidence="4">Phage tail protein</fullName>
    </recommendedName>
</protein>
<reference evidence="2 3" key="1">
    <citation type="journal article" date="2003" name="Extremophiles">
        <title>Halomonas glaciei sp. nov. isolated from fast ice of Adelie Land, Antarctica.</title>
        <authorList>
            <person name="Reddy G.S."/>
            <person name="Raghavan P.U."/>
            <person name="Sarita N.B."/>
            <person name="Prakash J.S."/>
            <person name="Nagesh N."/>
            <person name="Delille D."/>
            <person name="Shivaji S."/>
        </authorList>
    </citation>
    <scope>NUCLEOTIDE SEQUENCE [LARGE SCALE GENOMIC DNA]</scope>
    <source>
        <strain evidence="2 3">DD39</strain>
    </source>
</reference>
<feature type="non-terminal residue" evidence="2">
    <location>
        <position position="328"/>
    </location>
</feature>
<name>A0A7Z0S076_9GAMM</name>
<proteinExistence type="predicted"/>
<dbReference type="RefSeq" id="WP_218927802.1">
    <property type="nucleotide sequence ID" value="NZ_JACCDE010000042.1"/>
</dbReference>
<keyword evidence="3" id="KW-1185">Reference proteome</keyword>
<feature type="region of interest" description="Disordered" evidence="1">
    <location>
        <begin position="277"/>
        <end position="328"/>
    </location>
</feature>
<dbReference type="PROSITE" id="PS00430">
    <property type="entry name" value="TONB_DEPENDENT_REC_1"/>
    <property type="match status" value="1"/>
</dbReference>
<dbReference type="Proteomes" id="UP000526892">
    <property type="component" value="Unassembled WGS sequence"/>
</dbReference>
<evidence type="ECO:0008006" key="4">
    <source>
        <dbReference type="Google" id="ProtNLM"/>
    </source>
</evidence>